<dbReference type="HOGENOM" id="CLU_1133868_0_0_1"/>
<keyword evidence="2" id="KW-1185">Reference proteome</keyword>
<name>R0KSV5_NOSB1</name>
<evidence type="ECO:0000313" key="2">
    <source>
        <dbReference type="Proteomes" id="UP000016927"/>
    </source>
</evidence>
<dbReference type="EMBL" id="KB908991">
    <property type="protein sequence ID" value="EOB13307.1"/>
    <property type="molecule type" value="Genomic_DNA"/>
</dbReference>
<accession>R0KSV5</accession>
<dbReference type="Gene3D" id="2.40.70.10">
    <property type="entry name" value="Acid Proteases"/>
    <property type="match status" value="1"/>
</dbReference>
<proteinExistence type="predicted"/>
<organism evidence="1 2">
    <name type="scientific">Nosema bombycis (strain CQ1 / CVCC 102059)</name>
    <name type="common">Microsporidian parasite</name>
    <name type="synonym">Pebrine of silkworm</name>
    <dbReference type="NCBI Taxonomy" id="578461"/>
    <lineage>
        <taxon>Eukaryota</taxon>
        <taxon>Fungi</taxon>
        <taxon>Fungi incertae sedis</taxon>
        <taxon>Microsporidia</taxon>
        <taxon>Nosematidae</taxon>
        <taxon>Nosema</taxon>
    </lineage>
</organism>
<dbReference type="CDD" id="cd00303">
    <property type="entry name" value="retropepsin_like"/>
    <property type="match status" value="1"/>
</dbReference>
<protein>
    <submittedName>
        <fullName evidence="1">Uncharacterized protein</fullName>
    </submittedName>
</protein>
<dbReference type="OrthoDB" id="407598at2759"/>
<dbReference type="VEuPathDB" id="MicrosporidiaDB:NBO_83g0011"/>
<dbReference type="AlphaFoldDB" id="R0KSV5"/>
<sequence>MSKAVDAFQFCLKISATFRIHTQKRKLKGLTYEDLKNKLIERFDRNITKREFIRSRQGKEESCFEFFTRMQSTGMRIIEDDELILEIALLGCFKYKEEMETLALDFSSISEEFLEKVKKLEMIKKESWLRRKPKQENFKQLNNQRSTINNVENSENLIKEDRIYLQGNMFRLIIDTGSCYSFITKKVLQKLKVSTIKMEHPIKLLTCLLEEFIVDTYVELDFCLQKKNFRSKFYVLPNEMIMWFC</sequence>
<reference evidence="1 2" key="1">
    <citation type="journal article" date="2013" name="BMC Genomics">
        <title>Comparative genomics of parasitic silkworm microsporidia reveal an association between genome expansion and host adaptation.</title>
        <authorList>
            <person name="Pan G."/>
            <person name="Xu J."/>
            <person name="Li T."/>
            <person name="Xia Q."/>
            <person name="Liu S.L."/>
            <person name="Zhang G."/>
            <person name="Li S."/>
            <person name="Li C."/>
            <person name="Liu H."/>
            <person name="Yang L."/>
            <person name="Liu T."/>
            <person name="Zhang X."/>
            <person name="Wu Z."/>
            <person name="Fan W."/>
            <person name="Dang X."/>
            <person name="Xiang H."/>
            <person name="Tao M."/>
            <person name="Li Y."/>
            <person name="Hu J."/>
            <person name="Li Z."/>
            <person name="Lin L."/>
            <person name="Luo J."/>
            <person name="Geng L."/>
            <person name="Wang L."/>
            <person name="Long M."/>
            <person name="Wan Y."/>
            <person name="He N."/>
            <person name="Zhang Z."/>
            <person name="Lu C."/>
            <person name="Keeling P.J."/>
            <person name="Wang J."/>
            <person name="Xiang Z."/>
            <person name="Zhou Z."/>
        </authorList>
    </citation>
    <scope>NUCLEOTIDE SEQUENCE [LARGE SCALE GENOMIC DNA]</scope>
    <source>
        <strain evidence="2">CQ1 / CVCC 102059</strain>
    </source>
</reference>
<evidence type="ECO:0000313" key="1">
    <source>
        <dbReference type="EMBL" id="EOB13307.1"/>
    </source>
</evidence>
<dbReference type="InterPro" id="IPR021109">
    <property type="entry name" value="Peptidase_aspartic_dom_sf"/>
</dbReference>
<gene>
    <name evidence="1" type="ORF">NBO_83g0011</name>
</gene>
<dbReference type="Proteomes" id="UP000016927">
    <property type="component" value="Unassembled WGS sequence"/>
</dbReference>